<feature type="transmembrane region" description="Helical" evidence="1">
    <location>
        <begin position="268"/>
        <end position="287"/>
    </location>
</feature>
<evidence type="ECO:0000256" key="1">
    <source>
        <dbReference type="SAM" id="Phobius"/>
    </source>
</evidence>
<reference evidence="2" key="1">
    <citation type="submission" date="2020-02" db="EMBL/GenBank/DDBJ databases">
        <authorList>
            <person name="Meier V. D."/>
        </authorList>
    </citation>
    <scope>NUCLEOTIDE SEQUENCE</scope>
    <source>
        <strain evidence="2">AVDCRST_MAG32</strain>
    </source>
</reference>
<dbReference type="AlphaFoldDB" id="A0A6J4MUW5"/>
<name>A0A6J4MUW5_9ACTN</name>
<gene>
    <name evidence="2" type="ORF">AVDCRST_MAG32-472</name>
</gene>
<protein>
    <recommendedName>
        <fullName evidence="3">DUF3068 domain-containing protein</fullName>
    </recommendedName>
</protein>
<dbReference type="InterPro" id="IPR021424">
    <property type="entry name" value="PorA"/>
</dbReference>
<keyword evidence="1" id="KW-0472">Membrane</keyword>
<evidence type="ECO:0008006" key="3">
    <source>
        <dbReference type="Google" id="ProtNLM"/>
    </source>
</evidence>
<organism evidence="2">
    <name type="scientific">uncultured Nocardioides sp</name>
    <dbReference type="NCBI Taxonomy" id="198441"/>
    <lineage>
        <taxon>Bacteria</taxon>
        <taxon>Bacillati</taxon>
        <taxon>Actinomycetota</taxon>
        <taxon>Actinomycetes</taxon>
        <taxon>Propionibacteriales</taxon>
        <taxon>Nocardioidaceae</taxon>
        <taxon>Nocardioides</taxon>
        <taxon>environmental samples</taxon>
    </lineage>
</organism>
<evidence type="ECO:0000313" key="2">
    <source>
        <dbReference type="EMBL" id="CAA9369518.1"/>
    </source>
</evidence>
<dbReference type="EMBL" id="CADCUM010000023">
    <property type="protein sequence ID" value="CAA9369518.1"/>
    <property type="molecule type" value="Genomic_DNA"/>
</dbReference>
<dbReference type="Pfam" id="PF11271">
    <property type="entry name" value="PorA"/>
    <property type="match status" value="1"/>
</dbReference>
<keyword evidence="1" id="KW-0812">Transmembrane</keyword>
<accession>A0A6J4MUW5</accession>
<sequence>MRKGFGIGLSVLGGFLLMLAVLAQFWAPGQLMKTPLDTDSTTLLEGTAELGGSDDGELPVRAFSVTHADSERSDDEVVVFQNSSCLVKDEGGIDSCVSADDPDERLLSASTDDFATDRRTAEAVNDATYLPPSAEEKEGLVNKWPFEAEKKSYDYWDGLSGQPVQAVYDRTETVDGVDLYVYSVSISEAPIELTAGVPGLYNDEKELWIEPTTGSIVNQIDAQERLDEDGNPFLALDLRFTEEQVAKNAEAAKDNADKLRLVTETVPLIGYAVGIPALLIGIALLLLSRRRDQSSDVESAHAGRHTGLSLKKS</sequence>
<proteinExistence type="predicted"/>
<keyword evidence="1" id="KW-1133">Transmembrane helix</keyword>